<dbReference type="STRING" id="554065.E1ZG94"/>
<dbReference type="SUPFAM" id="SSF50978">
    <property type="entry name" value="WD40 repeat-like"/>
    <property type="match status" value="1"/>
</dbReference>
<dbReference type="PANTHER" id="PTHR22652">
    <property type="entry name" value="NUCLEOPORIN NUP43"/>
    <property type="match status" value="1"/>
</dbReference>
<dbReference type="InterPro" id="IPR001680">
    <property type="entry name" value="WD40_rpt"/>
</dbReference>
<dbReference type="PANTHER" id="PTHR22652:SF0">
    <property type="entry name" value="NUCLEOPORIN NUP43"/>
    <property type="match status" value="1"/>
</dbReference>
<dbReference type="Pfam" id="PF00400">
    <property type="entry name" value="WD40"/>
    <property type="match status" value="2"/>
</dbReference>
<keyword evidence="7" id="KW-1185">Reference proteome</keyword>
<evidence type="ECO:0000256" key="5">
    <source>
        <dbReference type="PROSITE-ProRule" id="PRU00221"/>
    </source>
</evidence>
<dbReference type="RefSeq" id="XP_005847357.1">
    <property type="nucleotide sequence ID" value="XM_005847295.1"/>
</dbReference>
<evidence type="ECO:0000313" key="6">
    <source>
        <dbReference type="EMBL" id="EFN55255.1"/>
    </source>
</evidence>
<reference evidence="6 7" key="1">
    <citation type="journal article" date="2010" name="Plant Cell">
        <title>The Chlorella variabilis NC64A genome reveals adaptation to photosymbiosis, coevolution with viruses, and cryptic sex.</title>
        <authorList>
            <person name="Blanc G."/>
            <person name="Duncan G."/>
            <person name="Agarkova I."/>
            <person name="Borodovsky M."/>
            <person name="Gurnon J."/>
            <person name="Kuo A."/>
            <person name="Lindquist E."/>
            <person name="Lucas S."/>
            <person name="Pangilinan J."/>
            <person name="Polle J."/>
            <person name="Salamov A."/>
            <person name="Terry A."/>
            <person name="Yamada T."/>
            <person name="Dunigan D.D."/>
            <person name="Grigoriev I.V."/>
            <person name="Claverie J.M."/>
            <person name="Van Etten J.L."/>
        </authorList>
    </citation>
    <scope>NUCLEOTIDE SEQUENCE [LARGE SCALE GENOMIC DNA]</scope>
    <source>
        <strain evidence="6 7">NC64A</strain>
    </source>
</reference>
<protein>
    <submittedName>
        <fullName evidence="6">Uncharacterized protein</fullName>
    </submittedName>
</protein>
<name>E1ZG94_CHLVA</name>
<evidence type="ECO:0000256" key="3">
    <source>
        <dbReference type="ARBA" id="ARBA00022737"/>
    </source>
</evidence>
<dbReference type="GO" id="GO:0031080">
    <property type="term" value="C:nuclear pore outer ring"/>
    <property type="evidence" value="ECO:0007669"/>
    <property type="project" value="TreeGrafter"/>
</dbReference>
<dbReference type="AlphaFoldDB" id="E1ZG94"/>
<organism evidence="7">
    <name type="scientific">Chlorella variabilis</name>
    <name type="common">Green alga</name>
    <dbReference type="NCBI Taxonomy" id="554065"/>
    <lineage>
        <taxon>Eukaryota</taxon>
        <taxon>Viridiplantae</taxon>
        <taxon>Chlorophyta</taxon>
        <taxon>core chlorophytes</taxon>
        <taxon>Trebouxiophyceae</taxon>
        <taxon>Chlorellales</taxon>
        <taxon>Chlorellaceae</taxon>
        <taxon>Chlorella clade</taxon>
        <taxon>Chlorella</taxon>
    </lineage>
</organism>
<evidence type="ECO:0000256" key="4">
    <source>
        <dbReference type="ARBA" id="ARBA00023242"/>
    </source>
</evidence>
<dbReference type="InterPro" id="IPR015943">
    <property type="entry name" value="WD40/YVTN_repeat-like_dom_sf"/>
</dbReference>
<dbReference type="KEGG" id="cvr:CHLNCDRAFT_134589"/>
<dbReference type="SMART" id="SM00320">
    <property type="entry name" value="WD40"/>
    <property type="match status" value="3"/>
</dbReference>
<evidence type="ECO:0000256" key="2">
    <source>
        <dbReference type="ARBA" id="ARBA00022574"/>
    </source>
</evidence>
<keyword evidence="2 5" id="KW-0853">WD repeat</keyword>
<evidence type="ECO:0000313" key="7">
    <source>
        <dbReference type="Proteomes" id="UP000008141"/>
    </source>
</evidence>
<evidence type="ECO:0000256" key="1">
    <source>
        <dbReference type="ARBA" id="ARBA00004123"/>
    </source>
</evidence>
<gene>
    <name evidence="6" type="ORF">CHLNCDRAFT_134589</name>
</gene>
<dbReference type="OMA" id="RSAPEWG"/>
<keyword evidence="3" id="KW-0677">Repeat</keyword>
<dbReference type="eggNOG" id="ENOG502QVRC">
    <property type="taxonomic scope" value="Eukaryota"/>
</dbReference>
<dbReference type="OrthoDB" id="9890280at2759"/>
<dbReference type="GeneID" id="17354656"/>
<dbReference type="InParanoid" id="E1ZG94"/>
<keyword evidence="4" id="KW-0539">Nucleus</keyword>
<proteinExistence type="predicted"/>
<feature type="repeat" description="WD" evidence="5">
    <location>
        <begin position="149"/>
        <end position="179"/>
    </location>
</feature>
<accession>E1ZG94</accession>
<sequence length="416" mass="40808">MGKPFLSRHFLAEQASCLAGIPFAAAGAAEEGVATTHNLLALGTWCQDAQESRLTLLDLAVGHSGDEIVRQPAMARLASFQHRGRVAALEASGAAVADCGGGAVLVLAGSGDGAVARLRLQVPTQPGSLPADIQLREEDFDGALLLPWLEPHAGAVTALAANPDRRELLSAGADGSLALAPLEAGDGTAGSRLYGSAGAVTFAAARWNGPHTAVTGSLQGLVHVWDARQAGRPALQLLQPAAGSAAAAGAGLGLAAPAPAITCLDVHPAQHFCCATGGDDGGVAVWDLRAASSSGAGGSAAAASPGTAAAAAAAQKAAVTCCSVGGGGPGDVPAAVCDVRFEGAGGIGSGSRRLVFCTAGGAIGVLREAAAGAAPRLLFREPAAAVRACCLGAAGPCSQLFSVTDQEGLVYMANAL</sequence>
<dbReference type="Gene3D" id="2.130.10.10">
    <property type="entry name" value="YVTN repeat-like/Quinoprotein amine dehydrogenase"/>
    <property type="match status" value="1"/>
</dbReference>
<dbReference type="InterPro" id="IPR036322">
    <property type="entry name" value="WD40_repeat_dom_sf"/>
</dbReference>
<dbReference type="EMBL" id="GL433845">
    <property type="protein sequence ID" value="EFN55255.1"/>
    <property type="molecule type" value="Genomic_DNA"/>
</dbReference>
<dbReference type="PROSITE" id="PS50082">
    <property type="entry name" value="WD_REPEATS_2"/>
    <property type="match status" value="1"/>
</dbReference>
<comment type="subcellular location">
    <subcellularLocation>
        <location evidence="1">Nucleus</location>
    </subcellularLocation>
</comment>
<dbReference type="Proteomes" id="UP000008141">
    <property type="component" value="Unassembled WGS sequence"/>
</dbReference>